<dbReference type="InterPro" id="IPR029058">
    <property type="entry name" value="AB_hydrolase_fold"/>
</dbReference>
<dbReference type="SUPFAM" id="SSF53474">
    <property type="entry name" value="alpha/beta-Hydrolases"/>
    <property type="match status" value="1"/>
</dbReference>
<comment type="catalytic activity">
    <reaction evidence="9">
        <text>feruloyl-polysaccharide + H2O = ferulate + polysaccharide.</text>
        <dbReference type="EC" id="3.1.1.73"/>
    </reaction>
</comment>
<gene>
    <name evidence="11" type="ORF">PPNO1_LOCUS4194</name>
</gene>
<accession>A0A9P1MAL7</accession>
<protein>
    <recommendedName>
        <fullName evidence="10">Carboxylic ester hydrolase</fullName>
        <ecNumber evidence="10">3.1.1.-</ecNumber>
    </recommendedName>
</protein>
<dbReference type="EC" id="3.1.1.-" evidence="10"/>
<reference evidence="11" key="1">
    <citation type="submission" date="2022-11" db="EMBL/GenBank/DDBJ databases">
        <authorList>
            <person name="Scott C."/>
            <person name="Bruce N."/>
        </authorList>
    </citation>
    <scope>NUCLEOTIDE SEQUENCE</scope>
</reference>
<dbReference type="GO" id="GO:0030600">
    <property type="term" value="F:feruloyl esterase activity"/>
    <property type="evidence" value="ECO:0007669"/>
    <property type="project" value="UniProtKB-EC"/>
</dbReference>
<dbReference type="EMBL" id="CALLCH030000011">
    <property type="protein sequence ID" value="CAI4214460.1"/>
    <property type="molecule type" value="Genomic_DNA"/>
</dbReference>
<dbReference type="PANTHER" id="PTHR33938">
    <property type="entry name" value="FERULOYL ESTERASE B-RELATED"/>
    <property type="match status" value="1"/>
</dbReference>
<keyword evidence="8" id="KW-1015">Disulfide bond</keyword>
<keyword evidence="3" id="KW-0119">Carbohydrate metabolism</keyword>
<dbReference type="Pfam" id="PF07519">
    <property type="entry name" value="Tannase"/>
    <property type="match status" value="1"/>
</dbReference>
<keyword evidence="12" id="KW-1185">Reference proteome</keyword>
<organism evidence="11 12">
    <name type="scientific">Parascedosporium putredinis</name>
    <dbReference type="NCBI Taxonomy" id="1442378"/>
    <lineage>
        <taxon>Eukaryota</taxon>
        <taxon>Fungi</taxon>
        <taxon>Dikarya</taxon>
        <taxon>Ascomycota</taxon>
        <taxon>Pezizomycotina</taxon>
        <taxon>Sordariomycetes</taxon>
        <taxon>Hypocreomycetidae</taxon>
        <taxon>Microascales</taxon>
        <taxon>Microascaceae</taxon>
        <taxon>Parascedosporium</taxon>
    </lineage>
</organism>
<keyword evidence="3" id="KW-0624">Polysaccharide degradation</keyword>
<evidence type="ECO:0000313" key="12">
    <source>
        <dbReference type="Proteomes" id="UP000838763"/>
    </source>
</evidence>
<evidence type="ECO:0000256" key="6">
    <source>
        <dbReference type="ARBA" id="ARBA00022801"/>
    </source>
</evidence>
<evidence type="ECO:0000256" key="1">
    <source>
        <dbReference type="ARBA" id="ARBA00006249"/>
    </source>
</evidence>
<evidence type="ECO:0000256" key="10">
    <source>
        <dbReference type="RuleBase" id="RU361238"/>
    </source>
</evidence>
<dbReference type="AlphaFoldDB" id="A0A9P1MAL7"/>
<dbReference type="Proteomes" id="UP000838763">
    <property type="component" value="Unassembled WGS sequence"/>
</dbReference>
<keyword evidence="7" id="KW-0106">Calcium</keyword>
<keyword evidence="2" id="KW-0719">Serine esterase</keyword>
<evidence type="ECO:0000256" key="7">
    <source>
        <dbReference type="ARBA" id="ARBA00022837"/>
    </source>
</evidence>
<keyword evidence="4" id="KW-0479">Metal-binding</keyword>
<dbReference type="OrthoDB" id="5014423at2759"/>
<evidence type="ECO:0000256" key="5">
    <source>
        <dbReference type="ARBA" id="ARBA00022729"/>
    </source>
</evidence>
<evidence type="ECO:0000256" key="4">
    <source>
        <dbReference type="ARBA" id="ARBA00022723"/>
    </source>
</evidence>
<dbReference type="GO" id="GO:0045493">
    <property type="term" value="P:xylan catabolic process"/>
    <property type="evidence" value="ECO:0007669"/>
    <property type="project" value="UniProtKB-KW"/>
</dbReference>
<comment type="similarity">
    <text evidence="1 10">Belongs to the tannase family.</text>
</comment>
<sequence length="198" mass="21481">MIGEKVIWDNDVNGARLVNMSNAWDDRVRANADPSVLRSWSGKTILYTGTADGFVSTAGTRRAFDAAGGTANANLRFFELPGMPHCVDLGTGAPGVPWYIGGVGNTLKPPTHWYMPRSRWYMPNSTGVDGPHHDALHALVEWVEGGASAEPPTELISTAFLDWPSLGKTRQRPVCAAPLKQTWDGVGDENELSSWSCQ</sequence>
<evidence type="ECO:0000256" key="3">
    <source>
        <dbReference type="ARBA" id="ARBA00022651"/>
    </source>
</evidence>
<comment type="caution">
    <text evidence="11">The sequence shown here is derived from an EMBL/GenBank/DDBJ whole genome shotgun (WGS) entry which is preliminary data.</text>
</comment>
<evidence type="ECO:0000313" key="11">
    <source>
        <dbReference type="EMBL" id="CAI4214460.1"/>
    </source>
</evidence>
<evidence type="ECO:0000256" key="8">
    <source>
        <dbReference type="ARBA" id="ARBA00023157"/>
    </source>
</evidence>
<evidence type="ECO:0000256" key="2">
    <source>
        <dbReference type="ARBA" id="ARBA00022487"/>
    </source>
</evidence>
<dbReference type="InterPro" id="IPR011118">
    <property type="entry name" value="Tannase/feruloyl_esterase"/>
</dbReference>
<keyword evidence="5" id="KW-0732">Signal</keyword>
<dbReference type="GO" id="GO:0046872">
    <property type="term" value="F:metal ion binding"/>
    <property type="evidence" value="ECO:0007669"/>
    <property type="project" value="UniProtKB-KW"/>
</dbReference>
<proteinExistence type="inferred from homology"/>
<keyword evidence="6 10" id="KW-0378">Hydrolase</keyword>
<name>A0A9P1MAL7_9PEZI</name>
<evidence type="ECO:0000256" key="9">
    <source>
        <dbReference type="ARBA" id="ARBA00034075"/>
    </source>
</evidence>
<dbReference type="PANTHER" id="PTHR33938:SF15">
    <property type="entry name" value="FERULOYL ESTERASE B-RELATED"/>
    <property type="match status" value="1"/>
</dbReference>
<keyword evidence="3" id="KW-0858">Xylan degradation</keyword>